<dbReference type="InterPro" id="IPR001611">
    <property type="entry name" value="Leu-rich_rpt"/>
</dbReference>
<evidence type="ECO:0000256" key="1">
    <source>
        <dbReference type="ARBA" id="ARBA00008894"/>
    </source>
</evidence>
<dbReference type="RefSeq" id="XP_039128605.1">
    <property type="nucleotide sequence ID" value="XM_039272671.1"/>
</dbReference>
<evidence type="ECO:0000256" key="3">
    <source>
        <dbReference type="ARBA" id="ARBA00022737"/>
    </source>
</evidence>
<evidence type="ECO:0000259" key="11">
    <source>
        <dbReference type="Pfam" id="PF23247"/>
    </source>
</evidence>
<dbReference type="GO" id="GO:0002758">
    <property type="term" value="P:innate immune response-activating signaling pathway"/>
    <property type="evidence" value="ECO:0007669"/>
    <property type="project" value="UniProtKB-ARBA"/>
</dbReference>
<dbReference type="GO" id="GO:0009626">
    <property type="term" value="P:plant-type hypersensitive response"/>
    <property type="evidence" value="ECO:0007669"/>
    <property type="project" value="UniProtKB-ARBA"/>
</dbReference>
<reference evidence="15 16" key="1">
    <citation type="submission" date="2025-04" db="UniProtKB">
        <authorList>
            <consortium name="RefSeq"/>
        </authorList>
    </citation>
    <scope>IDENTIFICATION</scope>
</reference>
<dbReference type="RefSeq" id="XP_039128606.1">
    <property type="nucleotide sequence ID" value="XM_039272672.1"/>
</dbReference>
<evidence type="ECO:0000256" key="2">
    <source>
        <dbReference type="ARBA" id="ARBA00022614"/>
    </source>
</evidence>
<keyword evidence="5" id="KW-0611">Plant defense</keyword>
<evidence type="ECO:0000256" key="7">
    <source>
        <dbReference type="SAM" id="Coils"/>
    </source>
</evidence>
<dbReference type="InterPro" id="IPR058922">
    <property type="entry name" value="WHD_DRP"/>
</dbReference>
<evidence type="ECO:0000256" key="5">
    <source>
        <dbReference type="ARBA" id="ARBA00022821"/>
    </source>
</evidence>
<feature type="transmembrane region" description="Helical" evidence="8">
    <location>
        <begin position="1246"/>
        <end position="1265"/>
    </location>
</feature>
<keyword evidence="8" id="KW-0472">Membrane</keyword>
<feature type="domain" description="Disease resistance N-terminal" evidence="10">
    <location>
        <begin position="28"/>
        <end position="92"/>
    </location>
</feature>
<dbReference type="Gene3D" id="3.80.10.10">
    <property type="entry name" value="Ribonuclease Inhibitor"/>
    <property type="match status" value="3"/>
</dbReference>
<dbReference type="FunFam" id="1.10.10.10:FF:000322">
    <property type="entry name" value="Probable disease resistance protein At1g63360"/>
    <property type="match status" value="1"/>
</dbReference>
<keyword evidence="8" id="KW-1133">Transmembrane helix</keyword>
<dbReference type="InterPro" id="IPR032675">
    <property type="entry name" value="LRR_dom_sf"/>
</dbReference>
<evidence type="ECO:0000259" key="13">
    <source>
        <dbReference type="Pfam" id="PF25019"/>
    </source>
</evidence>
<keyword evidence="4" id="KW-0547">Nucleotide-binding</keyword>
<name>A0AB40BN82_DIOCR</name>
<dbReference type="InterPro" id="IPR038005">
    <property type="entry name" value="RX-like_CC"/>
</dbReference>
<evidence type="ECO:0000256" key="8">
    <source>
        <dbReference type="SAM" id="Phobius"/>
    </source>
</evidence>
<gene>
    <name evidence="15 16 17" type="primary">LOC120264819</name>
</gene>
<accession>A0AB40BN82</accession>
<evidence type="ECO:0000313" key="17">
    <source>
        <dbReference type="RefSeq" id="XP_039128606.1"/>
    </source>
</evidence>
<keyword evidence="6" id="KW-0067">ATP-binding</keyword>
<dbReference type="PANTHER" id="PTHR36766:SF70">
    <property type="entry name" value="DISEASE RESISTANCE PROTEIN RGA4"/>
    <property type="match status" value="1"/>
</dbReference>
<keyword evidence="8" id="KW-0812">Transmembrane</keyword>
<dbReference type="InterPro" id="IPR002182">
    <property type="entry name" value="NB-ARC"/>
</dbReference>
<sequence length="1330" mass="152086">MAGLFSNALEMIKELSMPHAVKYLEPIWSGVDEQLQKLQESLLLIQPLVEDAEARQLTDKAVRCWLVWLKDAVYDAEDILDEAKTHELVIQRKAQLSGRPRISKVREFFSRDHNPFLFKLQLGRKLRNINERINDLIEKMDKFKLRVVENNSKPLGNRPQTYSYVHESRVILDRDEDKEKLVQMLISDYFGEKVTVVSIVGMGGLGKTTLAQLVYADERVKNHFEQCMWVCVSDDFDVPKLAGKIIHTASGKICDHTNMEVLQKDLRDVLGQKKNLLVLDDVWNEDFQKWDDLRNMLLDGGEGSRILVTTRNEKCSRVMGAQKPYILSGLSEKSSWDLFQQKAFVDDAEKAPGLVEIGKKIVMKCQGLPLAIQVMGSIMRCKSDESEWQAVLENETWKSQHTENKIMPELWLSYVDLSSHLKRCFAFCAIFPKGFLFLEQDLIQFWMAHGLIPSGKGTDMEVEGRETYTELIKRSLLTNDYLVPEWEYERVCKMHDLIHDVAHYVMENECFTSLKSCAAPKIPIKPRHWNLHTDENCEIGDCSTIHTLLYYSYYCKRDLSVLSKLKLVRVLDLSFTSTKELPASIEHLHHLRYLDLSYTHIRKLPESICMLVNLQTLKLYRCHKLSELLPKSITYMNSLRHLLFEGNRRPELEALNACLSQLQNLKTLPRYTVEDDAENNIGQIKSLNPFGEFDLYNLQKVKNADDARKANLGNKQLIHTLKLSWGKFGWGDDDECFLMENAEEVLEALKPPSGLKELTVSYYPGKQFPMWMGEKQQFQYLHRIELFKCKACEQLPSLEILPCLKFLKISRMHGIKHIISNRGSAQHSFPALKFLELKYMENLEAWWCVEEDREANLSLFPCLTSMDIERCPKLTTLPLGILPCLENLKMYEMDGIKHIVNNRRDDAQQSFPQLKKLSLKSMRNLEGWCVEEDREANPSLFPCLLSMKIIECPKLTTTMPPIPTLQELNMKNSFCETQISLKHLESLGRLTISSCTKELVLLLEDEEETRAMKSSLEYLSIGNCSQLSLTLVLQNLTSLRDLHVNSIENLVSWPDEMQGWKSLNYLTISSCKNLTGASSQGVCGPPLLELLHVSDCDALRKLPMCPKSLQTLSINNCPVMESLWPEMGHLTSLSTLEVGNCPKLVSLSHGMQALSSLQDLSITSCPALKSFPRGLRQLLPTLEELTIKECPELERLCKPGGDYYNLLSTISKKQIGEESGVESIQVRHEISTSAKQALKCITTNRFLLSAILICAIAACFINFLFNQLDSQIHLCHKCVHKILWCTPDVVPVRITSVNQSDYSSVLITILLLQWVEIVFVFISHGTEASV</sequence>
<dbReference type="RefSeq" id="XP_039128604.1">
    <property type="nucleotide sequence ID" value="XM_039272670.1"/>
</dbReference>
<feature type="domain" description="R13L1/DRL21-like LRR repeat region" evidence="13">
    <location>
        <begin position="681"/>
        <end position="812"/>
    </location>
</feature>
<feature type="domain" description="Disease resistance protein At4g27190-like leucine-rich repeats" evidence="11">
    <location>
        <begin position="1053"/>
        <end position="1190"/>
    </location>
</feature>
<feature type="transmembrane region" description="Helical" evidence="8">
    <location>
        <begin position="1302"/>
        <end position="1322"/>
    </location>
</feature>
<dbReference type="FunFam" id="3.40.50.300:FF:001091">
    <property type="entry name" value="Probable disease resistance protein At1g61300"/>
    <property type="match status" value="1"/>
</dbReference>
<dbReference type="InterPro" id="IPR057135">
    <property type="entry name" value="At4g27190-like_LRR"/>
</dbReference>
<dbReference type="PRINTS" id="PR00364">
    <property type="entry name" value="DISEASERSIST"/>
</dbReference>
<dbReference type="GO" id="GO:0043531">
    <property type="term" value="F:ADP binding"/>
    <property type="evidence" value="ECO:0007669"/>
    <property type="project" value="InterPro"/>
</dbReference>
<keyword evidence="14" id="KW-1185">Reference proteome</keyword>
<evidence type="ECO:0000313" key="14">
    <source>
        <dbReference type="Proteomes" id="UP001515500"/>
    </source>
</evidence>
<evidence type="ECO:0000259" key="12">
    <source>
        <dbReference type="Pfam" id="PF23559"/>
    </source>
</evidence>
<dbReference type="InterPro" id="IPR056789">
    <property type="entry name" value="LRR_R13L1-DRL21"/>
</dbReference>
<dbReference type="Pfam" id="PF18052">
    <property type="entry name" value="Rx_N"/>
    <property type="match status" value="1"/>
</dbReference>
<keyword evidence="2" id="KW-0433">Leucine-rich repeat</keyword>
<keyword evidence="7" id="KW-0175">Coiled coil</keyword>
<feature type="domain" description="NB-ARC" evidence="9">
    <location>
        <begin position="176"/>
        <end position="347"/>
    </location>
</feature>
<keyword evidence="3" id="KW-0677">Repeat</keyword>
<evidence type="ECO:0000256" key="6">
    <source>
        <dbReference type="ARBA" id="ARBA00022840"/>
    </source>
</evidence>
<dbReference type="PANTHER" id="PTHR36766">
    <property type="entry name" value="PLANT BROAD-SPECTRUM MILDEW RESISTANCE PROTEIN RPW8"/>
    <property type="match status" value="1"/>
</dbReference>
<dbReference type="GO" id="GO:0005524">
    <property type="term" value="F:ATP binding"/>
    <property type="evidence" value="ECO:0007669"/>
    <property type="project" value="UniProtKB-KW"/>
</dbReference>
<dbReference type="Gene3D" id="1.10.10.10">
    <property type="entry name" value="Winged helix-like DNA-binding domain superfamily/Winged helix DNA-binding domain"/>
    <property type="match status" value="1"/>
</dbReference>
<dbReference type="InterPro" id="IPR042197">
    <property type="entry name" value="Apaf_helical"/>
</dbReference>
<dbReference type="Pfam" id="PF23247">
    <property type="entry name" value="LRR_RPS2"/>
    <property type="match status" value="1"/>
</dbReference>
<evidence type="ECO:0000313" key="16">
    <source>
        <dbReference type="RefSeq" id="XP_039128605.1"/>
    </source>
</evidence>
<proteinExistence type="inferred from homology"/>
<dbReference type="Pfam" id="PF23559">
    <property type="entry name" value="WHD_DRP"/>
    <property type="match status" value="1"/>
</dbReference>
<dbReference type="Gene3D" id="1.20.5.4130">
    <property type="match status" value="1"/>
</dbReference>
<feature type="domain" description="Disease resistance protein winged helix" evidence="12">
    <location>
        <begin position="430"/>
        <end position="502"/>
    </location>
</feature>
<dbReference type="Pfam" id="PF25019">
    <property type="entry name" value="LRR_R13L1-DRL21"/>
    <property type="match status" value="1"/>
</dbReference>
<dbReference type="SUPFAM" id="SSF52540">
    <property type="entry name" value="P-loop containing nucleoside triphosphate hydrolases"/>
    <property type="match status" value="1"/>
</dbReference>
<comment type="similarity">
    <text evidence="1">Belongs to the disease resistance NB-LRR family.</text>
</comment>
<dbReference type="Gene3D" id="3.40.50.300">
    <property type="entry name" value="P-loop containing nucleotide triphosphate hydrolases"/>
    <property type="match status" value="1"/>
</dbReference>
<dbReference type="InterPro" id="IPR027417">
    <property type="entry name" value="P-loop_NTPase"/>
</dbReference>
<dbReference type="FunFam" id="1.10.8.430:FF:000003">
    <property type="entry name" value="Probable disease resistance protein At5g66910"/>
    <property type="match status" value="1"/>
</dbReference>
<organism evidence="14 15">
    <name type="scientific">Dioscorea cayennensis subsp. rotundata</name>
    <name type="common">White Guinea yam</name>
    <name type="synonym">Dioscorea rotundata</name>
    <dbReference type="NCBI Taxonomy" id="55577"/>
    <lineage>
        <taxon>Eukaryota</taxon>
        <taxon>Viridiplantae</taxon>
        <taxon>Streptophyta</taxon>
        <taxon>Embryophyta</taxon>
        <taxon>Tracheophyta</taxon>
        <taxon>Spermatophyta</taxon>
        <taxon>Magnoliopsida</taxon>
        <taxon>Liliopsida</taxon>
        <taxon>Dioscoreales</taxon>
        <taxon>Dioscoreaceae</taxon>
        <taxon>Dioscorea</taxon>
    </lineage>
</organism>
<dbReference type="GO" id="GO:0042742">
    <property type="term" value="P:defense response to bacterium"/>
    <property type="evidence" value="ECO:0007669"/>
    <property type="project" value="UniProtKB-ARBA"/>
</dbReference>
<evidence type="ECO:0000313" key="15">
    <source>
        <dbReference type="RefSeq" id="XP_039128604.1"/>
    </source>
</evidence>
<evidence type="ECO:0000259" key="9">
    <source>
        <dbReference type="Pfam" id="PF00931"/>
    </source>
</evidence>
<feature type="coiled-coil region" evidence="7">
    <location>
        <begin position="119"/>
        <end position="146"/>
    </location>
</feature>
<dbReference type="InterPro" id="IPR041118">
    <property type="entry name" value="Rx_N"/>
</dbReference>
<dbReference type="CDD" id="cd14798">
    <property type="entry name" value="RX-CC_like"/>
    <property type="match status" value="1"/>
</dbReference>
<evidence type="ECO:0000259" key="10">
    <source>
        <dbReference type="Pfam" id="PF18052"/>
    </source>
</evidence>
<dbReference type="SUPFAM" id="SSF52058">
    <property type="entry name" value="L domain-like"/>
    <property type="match status" value="2"/>
</dbReference>
<dbReference type="InterPro" id="IPR036388">
    <property type="entry name" value="WH-like_DNA-bd_sf"/>
</dbReference>
<dbReference type="Proteomes" id="UP001515500">
    <property type="component" value="Chromosome 7"/>
</dbReference>
<dbReference type="Gene3D" id="1.10.8.430">
    <property type="entry name" value="Helical domain of apoptotic protease-activating factors"/>
    <property type="match status" value="1"/>
</dbReference>
<dbReference type="Pfam" id="PF00931">
    <property type="entry name" value="NB-ARC"/>
    <property type="match status" value="1"/>
</dbReference>
<protein>
    <submittedName>
        <fullName evidence="15 16">Disease resistance protein RGA4 isoform X1</fullName>
    </submittedName>
</protein>
<dbReference type="GeneID" id="120264819"/>
<dbReference type="PROSITE" id="PS51450">
    <property type="entry name" value="LRR"/>
    <property type="match status" value="1"/>
</dbReference>
<evidence type="ECO:0000256" key="4">
    <source>
        <dbReference type="ARBA" id="ARBA00022741"/>
    </source>
</evidence>